<organism evidence="2 3">
    <name type="scientific">Bradyrhizobium japonicum</name>
    <dbReference type="NCBI Taxonomy" id="375"/>
    <lineage>
        <taxon>Bacteria</taxon>
        <taxon>Pseudomonadati</taxon>
        <taxon>Pseudomonadota</taxon>
        <taxon>Alphaproteobacteria</taxon>
        <taxon>Hyphomicrobiales</taxon>
        <taxon>Nitrobacteraceae</taxon>
        <taxon>Bradyrhizobium</taxon>
    </lineage>
</organism>
<protein>
    <submittedName>
        <fullName evidence="2">Uncharacterized protein</fullName>
    </submittedName>
</protein>
<sequence>MPCARSRERLTGATHSSRRPAALTERAENGRRTRSGRERSSGRSCTRANTKRPQALIACPVALTVSRLCRSTMYPLRGARNNPATLEVSSRRPTRLDPPAWKPMHAGRTMPTPTIKNDAEKNLTKQSRCVACISNSFPPALQEVTALPSSSTRARPLQGGKARIRNHKSGRSLSPRRYRRGQWHGRYYSRPLELIVAARVDVNGIFDLNFDLNEQGPGLRRRAKRSRLVARSAAF</sequence>
<evidence type="ECO:0000313" key="3">
    <source>
        <dbReference type="Proteomes" id="UP001549291"/>
    </source>
</evidence>
<reference evidence="2 3" key="1">
    <citation type="submission" date="2024-06" db="EMBL/GenBank/DDBJ databases">
        <title>Genomic Encyclopedia of Type Strains, Phase V (KMG-V): Genome sequencing to study the core and pangenomes of soil and plant-associated prokaryotes.</title>
        <authorList>
            <person name="Whitman W."/>
        </authorList>
    </citation>
    <scope>NUCLEOTIDE SEQUENCE [LARGE SCALE GENOMIC DNA]</scope>
    <source>
        <strain evidence="2 3">USDA 160</strain>
    </source>
</reference>
<accession>A0ABV2S7P3</accession>
<name>A0ABV2S7P3_BRAJP</name>
<evidence type="ECO:0000256" key="1">
    <source>
        <dbReference type="SAM" id="MobiDB-lite"/>
    </source>
</evidence>
<dbReference type="Proteomes" id="UP001549291">
    <property type="component" value="Unassembled WGS sequence"/>
</dbReference>
<comment type="caution">
    <text evidence="2">The sequence shown here is derived from an EMBL/GenBank/DDBJ whole genome shotgun (WGS) entry which is preliminary data.</text>
</comment>
<evidence type="ECO:0000313" key="2">
    <source>
        <dbReference type="EMBL" id="MET4725221.1"/>
    </source>
</evidence>
<feature type="compositionally biased region" description="Basic residues" evidence="1">
    <location>
        <begin position="162"/>
        <end position="175"/>
    </location>
</feature>
<proteinExistence type="predicted"/>
<dbReference type="EMBL" id="JBEPTQ010000002">
    <property type="protein sequence ID" value="MET4725221.1"/>
    <property type="molecule type" value="Genomic_DNA"/>
</dbReference>
<feature type="region of interest" description="Disordered" evidence="1">
    <location>
        <begin position="1"/>
        <end position="50"/>
    </location>
</feature>
<feature type="compositionally biased region" description="Basic and acidic residues" evidence="1">
    <location>
        <begin position="1"/>
        <end position="10"/>
    </location>
</feature>
<feature type="region of interest" description="Disordered" evidence="1">
    <location>
        <begin position="84"/>
        <end position="116"/>
    </location>
</feature>
<feature type="region of interest" description="Disordered" evidence="1">
    <location>
        <begin position="145"/>
        <end position="175"/>
    </location>
</feature>
<feature type="compositionally biased region" description="Basic and acidic residues" evidence="1">
    <location>
        <begin position="25"/>
        <end position="41"/>
    </location>
</feature>
<keyword evidence="3" id="KW-1185">Reference proteome</keyword>
<gene>
    <name evidence="2" type="ORF">ABIF63_009327</name>
</gene>